<keyword evidence="12 16" id="KW-0472">Membrane</keyword>
<keyword evidence="7" id="KW-0677">Repeat</keyword>
<evidence type="ECO:0000256" key="15">
    <source>
        <dbReference type="PROSITE-ProRule" id="PRU10141"/>
    </source>
</evidence>
<dbReference type="Gene3D" id="3.30.200.20">
    <property type="entry name" value="Phosphorylase Kinase, domain 1"/>
    <property type="match status" value="1"/>
</dbReference>
<keyword evidence="8 15" id="KW-0547">Nucleotide-binding</keyword>
<evidence type="ECO:0000256" key="16">
    <source>
        <dbReference type="SAM" id="Phobius"/>
    </source>
</evidence>
<dbReference type="InterPro" id="IPR038408">
    <property type="entry name" value="GNK2_sf"/>
</dbReference>
<dbReference type="FunFam" id="3.30.430.20:FF:000010">
    <property type="entry name" value="Cysteine-rich receptor-like protein kinase 10"/>
    <property type="match status" value="1"/>
</dbReference>
<dbReference type="SUPFAM" id="SSF56112">
    <property type="entry name" value="Protein kinase-like (PK-like)"/>
    <property type="match status" value="1"/>
</dbReference>
<keyword evidence="5 16" id="KW-0812">Transmembrane</keyword>
<organism evidence="19 20">
    <name type="scientific">Leersia perrieri</name>
    <dbReference type="NCBI Taxonomy" id="77586"/>
    <lineage>
        <taxon>Eukaryota</taxon>
        <taxon>Viridiplantae</taxon>
        <taxon>Streptophyta</taxon>
        <taxon>Embryophyta</taxon>
        <taxon>Tracheophyta</taxon>
        <taxon>Spermatophyta</taxon>
        <taxon>Magnoliopsida</taxon>
        <taxon>Liliopsida</taxon>
        <taxon>Poales</taxon>
        <taxon>Poaceae</taxon>
        <taxon>BOP clade</taxon>
        <taxon>Oryzoideae</taxon>
        <taxon>Oryzeae</taxon>
        <taxon>Oryzinae</taxon>
        <taxon>Leersia</taxon>
    </lineage>
</organism>
<evidence type="ECO:0000256" key="6">
    <source>
        <dbReference type="ARBA" id="ARBA00022729"/>
    </source>
</evidence>
<dbReference type="CDD" id="cd14066">
    <property type="entry name" value="STKc_IRAK"/>
    <property type="match status" value="1"/>
</dbReference>
<dbReference type="eggNOG" id="ENOG502QWDY">
    <property type="taxonomic scope" value="Eukaryota"/>
</dbReference>
<reference evidence="19 20" key="1">
    <citation type="submission" date="2012-08" db="EMBL/GenBank/DDBJ databases">
        <title>Oryza genome evolution.</title>
        <authorList>
            <person name="Wing R.A."/>
        </authorList>
    </citation>
    <scope>NUCLEOTIDE SEQUENCE</scope>
</reference>
<keyword evidence="2" id="KW-0723">Serine/threonine-protein kinase</keyword>
<dbReference type="EnsemblPlants" id="LPERR07G14830.1">
    <property type="protein sequence ID" value="LPERR07G14830.1"/>
    <property type="gene ID" value="LPERR07G14830"/>
</dbReference>
<dbReference type="PROSITE" id="PS00107">
    <property type="entry name" value="PROTEIN_KINASE_ATP"/>
    <property type="match status" value="1"/>
</dbReference>
<evidence type="ECO:0000256" key="14">
    <source>
        <dbReference type="ARBA" id="ARBA00023180"/>
    </source>
</evidence>
<dbReference type="FunFam" id="1.10.510.10:FF:000343">
    <property type="entry name" value="Cysteine-rich receptor-like protein kinase 28"/>
    <property type="match status" value="1"/>
</dbReference>
<dbReference type="InterPro" id="IPR000719">
    <property type="entry name" value="Prot_kinase_dom"/>
</dbReference>
<dbReference type="GO" id="GO:0016020">
    <property type="term" value="C:membrane"/>
    <property type="evidence" value="ECO:0007669"/>
    <property type="project" value="UniProtKB-SubCell"/>
</dbReference>
<dbReference type="HOGENOM" id="CLU_000288_35_7_1"/>
<dbReference type="PROSITE" id="PS50011">
    <property type="entry name" value="PROTEIN_KINASE_DOM"/>
    <property type="match status" value="1"/>
</dbReference>
<feature type="domain" description="Gnk2-homologous" evidence="18">
    <location>
        <begin position="201"/>
        <end position="309"/>
    </location>
</feature>
<dbReference type="InterPro" id="IPR008271">
    <property type="entry name" value="Ser/Thr_kinase_AS"/>
</dbReference>
<dbReference type="PROSITE" id="PS51473">
    <property type="entry name" value="GNK2"/>
    <property type="match status" value="2"/>
</dbReference>
<keyword evidence="13" id="KW-0675">Receptor</keyword>
<evidence type="ECO:0000313" key="20">
    <source>
        <dbReference type="Proteomes" id="UP000032180"/>
    </source>
</evidence>
<evidence type="ECO:0000313" key="19">
    <source>
        <dbReference type="EnsemblPlants" id="LPERR07G14830.1"/>
    </source>
</evidence>
<dbReference type="InterPro" id="IPR017441">
    <property type="entry name" value="Protein_kinase_ATP_BS"/>
</dbReference>
<dbReference type="SMART" id="SM00220">
    <property type="entry name" value="S_TKc"/>
    <property type="match status" value="1"/>
</dbReference>
<evidence type="ECO:0000256" key="7">
    <source>
        <dbReference type="ARBA" id="ARBA00022737"/>
    </source>
</evidence>
<dbReference type="AlphaFoldDB" id="A0A0D9WZV6"/>
<feature type="binding site" evidence="15">
    <location>
        <position position="428"/>
    </location>
    <ligand>
        <name>ATP</name>
        <dbReference type="ChEBI" id="CHEBI:30616"/>
    </ligand>
</feature>
<evidence type="ECO:0000256" key="11">
    <source>
        <dbReference type="ARBA" id="ARBA00022989"/>
    </source>
</evidence>
<name>A0A0D9WZV6_9ORYZ</name>
<reference evidence="20" key="2">
    <citation type="submission" date="2013-12" db="EMBL/GenBank/DDBJ databases">
        <authorList>
            <person name="Yu Y."/>
            <person name="Lee S."/>
            <person name="de Baynast K."/>
            <person name="Wissotski M."/>
            <person name="Liu L."/>
            <person name="Talag J."/>
            <person name="Goicoechea J."/>
            <person name="Angelova A."/>
            <person name="Jetty R."/>
            <person name="Kudrna D."/>
            <person name="Golser W."/>
            <person name="Rivera L."/>
            <person name="Zhang J."/>
            <person name="Wing R."/>
        </authorList>
    </citation>
    <scope>NUCLEOTIDE SEQUENCE</scope>
</reference>
<dbReference type="Gene3D" id="3.30.430.20">
    <property type="entry name" value="Gnk2 domain, C-X8-C-X2-C motif"/>
    <property type="match status" value="2"/>
</dbReference>
<evidence type="ECO:0000256" key="4">
    <source>
        <dbReference type="ARBA" id="ARBA00022679"/>
    </source>
</evidence>
<evidence type="ECO:0000256" key="9">
    <source>
        <dbReference type="ARBA" id="ARBA00022777"/>
    </source>
</evidence>
<dbReference type="STRING" id="77586.A0A0D9WZV6"/>
<evidence type="ECO:0000259" key="17">
    <source>
        <dbReference type="PROSITE" id="PS50011"/>
    </source>
</evidence>
<evidence type="ECO:0000259" key="18">
    <source>
        <dbReference type="PROSITE" id="PS51473"/>
    </source>
</evidence>
<dbReference type="InterPro" id="IPR011009">
    <property type="entry name" value="Kinase-like_dom_sf"/>
</dbReference>
<evidence type="ECO:0000256" key="12">
    <source>
        <dbReference type="ARBA" id="ARBA00023136"/>
    </source>
</evidence>
<evidence type="ECO:0000256" key="3">
    <source>
        <dbReference type="ARBA" id="ARBA00022553"/>
    </source>
</evidence>
<evidence type="ECO:0000256" key="5">
    <source>
        <dbReference type="ARBA" id="ARBA00022692"/>
    </source>
</evidence>
<keyword evidence="9" id="KW-0418">Kinase</keyword>
<dbReference type="PROSITE" id="PS00108">
    <property type="entry name" value="PROTEIN_KINASE_ST"/>
    <property type="match status" value="1"/>
</dbReference>
<feature type="transmembrane region" description="Helical" evidence="16">
    <location>
        <begin position="339"/>
        <end position="362"/>
    </location>
</feature>
<evidence type="ECO:0000256" key="1">
    <source>
        <dbReference type="ARBA" id="ARBA00004167"/>
    </source>
</evidence>
<comment type="subcellular location">
    <subcellularLocation>
        <location evidence="1">Membrane</location>
        <topology evidence="1">Single-pass membrane protein</topology>
    </subcellularLocation>
</comment>
<protein>
    <submittedName>
        <fullName evidence="19">Uncharacterized protein</fullName>
    </submittedName>
</protein>
<feature type="domain" description="Protein kinase" evidence="17">
    <location>
        <begin position="399"/>
        <end position="685"/>
    </location>
</feature>
<accession>A0A0D9WZV6</accession>
<keyword evidence="3" id="KW-0597">Phosphoprotein</keyword>
<dbReference type="GO" id="GO:0005524">
    <property type="term" value="F:ATP binding"/>
    <property type="evidence" value="ECO:0007669"/>
    <property type="project" value="UniProtKB-UniRule"/>
</dbReference>
<evidence type="ECO:0000256" key="10">
    <source>
        <dbReference type="ARBA" id="ARBA00022840"/>
    </source>
</evidence>
<evidence type="ECO:0000256" key="8">
    <source>
        <dbReference type="ARBA" id="ARBA00022741"/>
    </source>
</evidence>
<reference evidence="19" key="3">
    <citation type="submission" date="2015-04" db="UniProtKB">
        <authorList>
            <consortium name="EnsemblPlants"/>
        </authorList>
    </citation>
    <scope>IDENTIFICATION</scope>
</reference>
<feature type="domain" description="Gnk2-homologous" evidence="18">
    <location>
        <begin position="76"/>
        <end position="179"/>
    </location>
</feature>
<dbReference type="GO" id="GO:0004674">
    <property type="term" value="F:protein serine/threonine kinase activity"/>
    <property type="evidence" value="ECO:0007669"/>
    <property type="project" value="UniProtKB-KW"/>
</dbReference>
<sequence>MYQCTMPPWLLSSVSEFPRQSSLCAELQGKRVRLARRRKNTQTNSSIDSLRRAMLTVVFVVAAVLLLLPPPLSMAQPMEFSTCASGAYVANSTYESNLAVLAAALPANASSSGGYATATVGAVPDKVSALALCRGDDNATACRACVAAAFGVARRDCPGSKDATTYQDGCIVRFSDQRFLDFIGVNSPVSEDYADAADNITAAVPVAWFNAAVVALMNATVNATVALAAAGDNSTTNSKKYFATAEEDFDPNHYPKIYGMAQCAPVMTAAQCRSCLGGFVSSISWFLNAKPGGRVLGIWCNLRYSVKPFYDGRPMLHLSAPPPPPLAASQPGAGRRGRVAGISAAVACFVVLMLILSACAFIRSKRKKAAKKDDLLKKMARGKCTIFDFLTLKEATENFSEKHKLGEGGFGTVYKGKLPDGQEIAVKKLIESCGHGLNQIHNEVLVLAQLQHKNLVRLQGFCVHKDEMLLVYEYIKNGSLDNFLFDVSRGNTLSWDQQYNIILGIAKGIMYLHEDSSIRIIHRDLKANNILLDDDMDPKIADFGLARLLGGGHTHTKTTRIVGTYGYMAPEYAIHGNVSPKIDIFSFGVLVLEIVTKRKNCSYGDGITDTVNLLSEVWSCWINGVISQVIDQSLEGNFRNQALRCIHIGLLCVQSDPDDRPDIPSVIFMLTRDEMELQPPTQPAFFFDRDSNSDSQPSEQRVFVYDRSGAIYEQDMSVNGITLTDIYPR</sequence>
<keyword evidence="14" id="KW-0325">Glycoprotein</keyword>
<dbReference type="FunFam" id="3.30.200.20:FF:000177">
    <property type="entry name" value="Cysteine-rich receptor-like protein kinase 2"/>
    <property type="match status" value="1"/>
</dbReference>
<dbReference type="CDD" id="cd23509">
    <property type="entry name" value="Gnk2-like"/>
    <property type="match status" value="2"/>
</dbReference>
<dbReference type="Proteomes" id="UP000032180">
    <property type="component" value="Chromosome 7"/>
</dbReference>
<keyword evidence="20" id="KW-1185">Reference proteome</keyword>
<evidence type="ECO:0000256" key="13">
    <source>
        <dbReference type="ARBA" id="ARBA00023170"/>
    </source>
</evidence>
<dbReference type="Gramene" id="LPERR07G14830.1">
    <property type="protein sequence ID" value="LPERR07G14830.1"/>
    <property type="gene ID" value="LPERR07G14830"/>
</dbReference>
<proteinExistence type="predicted"/>
<dbReference type="InterPro" id="IPR052059">
    <property type="entry name" value="CR_Ser/Thr_kinase"/>
</dbReference>
<dbReference type="PANTHER" id="PTHR47973">
    <property type="entry name" value="CYSTEINE-RICH RECEPTOR-LIKE PROTEIN KINASE 3"/>
    <property type="match status" value="1"/>
</dbReference>
<dbReference type="InterPro" id="IPR002902">
    <property type="entry name" value="GNK2"/>
</dbReference>
<dbReference type="Pfam" id="PF00069">
    <property type="entry name" value="Pkinase"/>
    <property type="match status" value="1"/>
</dbReference>
<keyword evidence="6" id="KW-0732">Signal</keyword>
<feature type="transmembrane region" description="Helical" evidence="16">
    <location>
        <begin position="53"/>
        <end position="72"/>
    </location>
</feature>
<dbReference type="Gene3D" id="1.10.510.10">
    <property type="entry name" value="Transferase(Phosphotransferase) domain 1"/>
    <property type="match status" value="1"/>
</dbReference>
<dbReference type="Pfam" id="PF01657">
    <property type="entry name" value="Stress-antifung"/>
    <property type="match status" value="2"/>
</dbReference>
<evidence type="ECO:0000256" key="2">
    <source>
        <dbReference type="ARBA" id="ARBA00022527"/>
    </source>
</evidence>
<keyword evidence="4" id="KW-0808">Transferase</keyword>
<keyword evidence="11 16" id="KW-1133">Transmembrane helix</keyword>
<keyword evidence="10 15" id="KW-0067">ATP-binding</keyword>